<dbReference type="EMBL" id="AFPW01000022">
    <property type="protein sequence ID" value="EGQ14364.1"/>
    <property type="molecule type" value="Genomic_DNA"/>
</dbReference>
<dbReference type="Proteomes" id="UP000007820">
    <property type="component" value="Unassembled WGS sequence"/>
</dbReference>
<accession>F9D3S9</accession>
<evidence type="ECO:0000313" key="1">
    <source>
        <dbReference type="EMBL" id="EGQ14364.1"/>
    </source>
</evidence>
<protein>
    <recommendedName>
        <fullName evidence="3">Nucleotidyltransferase</fullName>
    </recommendedName>
</protein>
<dbReference type="InterPro" id="IPR014942">
    <property type="entry name" value="AbiEii"/>
</dbReference>
<proteinExistence type="predicted"/>
<organism evidence="1 2">
    <name type="scientific">Prevotella dentalis (strain ATCC 49559 / DSM 3688 / JCM 13448 / NCTC 12043 / ES 2772)</name>
    <name type="common">Mitsuokella dentalis</name>
    <dbReference type="NCBI Taxonomy" id="908937"/>
    <lineage>
        <taxon>Bacteria</taxon>
        <taxon>Pseudomonadati</taxon>
        <taxon>Bacteroidota</taxon>
        <taxon>Bacteroidia</taxon>
        <taxon>Bacteroidales</taxon>
        <taxon>Prevotellaceae</taxon>
        <taxon>Prevotella</taxon>
    </lineage>
</organism>
<sequence length="104" mass="12273">MAEPLFAGMRLVGGTALALQYGHRQSVDLDLFGRLPDDIFLLQHYTLRELMTFYRRKYPEHSEFRALMSLSYFEDAEEQLMPRMFSTLTWETVKATILREVQHV</sequence>
<evidence type="ECO:0008006" key="3">
    <source>
        <dbReference type="Google" id="ProtNLM"/>
    </source>
</evidence>
<dbReference type="STRING" id="908937.Prede_0117"/>
<dbReference type="AlphaFoldDB" id="F9D3S9"/>
<reference evidence="1 2" key="1">
    <citation type="submission" date="2011-04" db="EMBL/GenBank/DDBJ databases">
        <authorList>
            <person name="Muzny D."/>
            <person name="Qin X."/>
            <person name="Deng J."/>
            <person name="Jiang H."/>
            <person name="Liu Y."/>
            <person name="Qu J."/>
            <person name="Song X.-Z."/>
            <person name="Zhang L."/>
            <person name="Thornton R."/>
            <person name="Coyle M."/>
            <person name="Francisco L."/>
            <person name="Jackson L."/>
            <person name="Javaid M."/>
            <person name="Korchina V."/>
            <person name="Kovar C."/>
            <person name="Mata R."/>
            <person name="Mathew T."/>
            <person name="Ngo R."/>
            <person name="Nguyen L."/>
            <person name="Nguyen N."/>
            <person name="Okwuonu G."/>
            <person name="Ongeri F."/>
            <person name="Pham C."/>
            <person name="Simmons D."/>
            <person name="Wilczek-Boney K."/>
            <person name="Hale W."/>
            <person name="Jakkamsetti A."/>
            <person name="Pham P."/>
            <person name="Ruth R."/>
            <person name="San Lucas F."/>
            <person name="Warren J."/>
            <person name="Zhang J."/>
            <person name="Zhao Z."/>
            <person name="Zhou C."/>
            <person name="Zhu D."/>
            <person name="Lee S."/>
            <person name="Bess C."/>
            <person name="Blankenburg K."/>
            <person name="Forbes L."/>
            <person name="Fu Q."/>
            <person name="Gubbala S."/>
            <person name="Hirani K."/>
            <person name="Jayaseelan J.C."/>
            <person name="Lara F."/>
            <person name="Munidasa M."/>
            <person name="Palculict T."/>
            <person name="Patil S."/>
            <person name="Pu L.-L."/>
            <person name="Saada N."/>
            <person name="Tang L."/>
            <person name="Weissenberger G."/>
            <person name="Zhu Y."/>
            <person name="Hemphill L."/>
            <person name="Shang Y."/>
            <person name="Youmans B."/>
            <person name="Ayvaz T."/>
            <person name="Ross M."/>
            <person name="Santibanez J."/>
            <person name="Aqrawi P."/>
            <person name="Gross S."/>
            <person name="Joshi V."/>
            <person name="Fowler G."/>
            <person name="Nazareth L."/>
            <person name="Reid J."/>
            <person name="Worley K."/>
            <person name="Petrosino J."/>
            <person name="Highlander S."/>
            <person name="Gibbs R."/>
        </authorList>
    </citation>
    <scope>NUCLEOTIDE SEQUENCE [LARGE SCALE GENOMIC DNA]</scope>
    <source>
        <strain evidence="1 2">DSM 3688</strain>
    </source>
</reference>
<dbReference type="Pfam" id="PF08843">
    <property type="entry name" value="AbiEii"/>
    <property type="match status" value="1"/>
</dbReference>
<evidence type="ECO:0000313" key="2">
    <source>
        <dbReference type="Proteomes" id="UP000007820"/>
    </source>
</evidence>
<name>F9D3S9_PREDD</name>
<comment type="caution">
    <text evidence="1">The sequence shown here is derived from an EMBL/GenBank/DDBJ whole genome shotgun (WGS) entry which is preliminary data.</text>
</comment>
<gene>
    <name evidence="1" type="ORF">HMPREF9136_1507</name>
</gene>